<dbReference type="GO" id="GO:0008270">
    <property type="term" value="F:zinc ion binding"/>
    <property type="evidence" value="ECO:0007669"/>
    <property type="project" value="UniProtKB-KW"/>
</dbReference>
<keyword evidence="7" id="KW-1185">Reference proteome</keyword>
<dbReference type="SUPFAM" id="SSF53098">
    <property type="entry name" value="Ribonuclease H-like"/>
    <property type="match status" value="1"/>
</dbReference>
<keyword evidence="4" id="KW-0862">Zinc</keyword>
<protein>
    <submittedName>
        <fullName evidence="6">Uncharacterized protein</fullName>
    </submittedName>
</protein>
<evidence type="ECO:0000256" key="3">
    <source>
        <dbReference type="ARBA" id="ARBA00022771"/>
    </source>
</evidence>
<organism evidence="6 7">
    <name type="scientific">Diabrotica balteata</name>
    <name type="common">Banded cucumber beetle</name>
    <dbReference type="NCBI Taxonomy" id="107213"/>
    <lineage>
        <taxon>Eukaryota</taxon>
        <taxon>Metazoa</taxon>
        <taxon>Ecdysozoa</taxon>
        <taxon>Arthropoda</taxon>
        <taxon>Hexapoda</taxon>
        <taxon>Insecta</taxon>
        <taxon>Pterygota</taxon>
        <taxon>Neoptera</taxon>
        <taxon>Endopterygota</taxon>
        <taxon>Coleoptera</taxon>
        <taxon>Polyphaga</taxon>
        <taxon>Cucujiformia</taxon>
        <taxon>Chrysomeloidea</taxon>
        <taxon>Chrysomelidae</taxon>
        <taxon>Galerucinae</taxon>
        <taxon>Diabroticina</taxon>
        <taxon>Diabroticites</taxon>
        <taxon>Diabrotica</taxon>
    </lineage>
</organism>
<keyword evidence="2" id="KW-0479">Metal-binding</keyword>
<dbReference type="InterPro" id="IPR012337">
    <property type="entry name" value="RNaseH-like_sf"/>
</dbReference>
<dbReference type="GO" id="GO:0005634">
    <property type="term" value="C:nucleus"/>
    <property type="evidence" value="ECO:0007669"/>
    <property type="project" value="UniProtKB-SubCell"/>
</dbReference>
<evidence type="ECO:0000256" key="1">
    <source>
        <dbReference type="ARBA" id="ARBA00004123"/>
    </source>
</evidence>
<dbReference type="InterPro" id="IPR052035">
    <property type="entry name" value="ZnF_BED_domain_contain"/>
</dbReference>
<evidence type="ECO:0000313" key="6">
    <source>
        <dbReference type="EMBL" id="CAG9840680.1"/>
    </source>
</evidence>
<dbReference type="Proteomes" id="UP001153709">
    <property type="component" value="Chromosome 9"/>
</dbReference>
<dbReference type="AlphaFoldDB" id="A0A9N9XID2"/>
<proteinExistence type="predicted"/>
<comment type="subcellular location">
    <subcellularLocation>
        <location evidence="1">Nucleus</location>
    </subcellularLocation>
</comment>
<sequence length="471" mass="53820">MECQEEQPQSASSECVTATAQSSTAKNLKRKFQTTIASHLIKPITLLKKQKINDLIINMIVKDLQPMSIVDDTGFKELIMGLESSYCMPSRFIITNSFLPQKYDQKKEKLKALLTKTNAITLTTDSWTAQHSHTSYIGYTAHFITDEWILYSCLLRIHQYDESHTAEHLKEELINVVNEWEIFNKVFAVTSDNAPNVKAAIRLTDWGHIICFAHNINLVVQSGLALSNIAPLRKKVKTIVEYFHRSTKANNKLMDLQKQINVGQPPLKLKNDTVTRWNSTFFMFERFLKIQEPLNATMGVLQIEIELLTESEWLQLKEVCQVLKPFEHITTEMSAEKNVILSKVIIVVKGLQSAINKIKQNVSTRNATELIKHYEQEIVTRFGSVESNSLMAKCALLDPRFKAKVFTSQTNLTAARERLESEVAKSISIDQAAKLAHNNIDMEEQHPQVEQEENLIWKDFDKFVQTPKLGV</sequence>
<dbReference type="OrthoDB" id="6600430at2759"/>
<dbReference type="Gene3D" id="1.10.10.1070">
    <property type="entry name" value="Zinc finger, BED domain-containing"/>
    <property type="match status" value="1"/>
</dbReference>
<dbReference type="PANTHER" id="PTHR46481:SF10">
    <property type="entry name" value="ZINC FINGER BED DOMAIN-CONTAINING PROTEIN 39"/>
    <property type="match status" value="1"/>
</dbReference>
<accession>A0A9N9XID2</accession>
<evidence type="ECO:0000256" key="2">
    <source>
        <dbReference type="ARBA" id="ARBA00022723"/>
    </source>
</evidence>
<keyword evidence="3" id="KW-0863">Zinc-finger</keyword>
<dbReference type="PANTHER" id="PTHR46481">
    <property type="entry name" value="ZINC FINGER BED DOMAIN-CONTAINING PROTEIN 4"/>
    <property type="match status" value="1"/>
</dbReference>
<dbReference type="SUPFAM" id="SSF140996">
    <property type="entry name" value="Hermes dimerisation domain"/>
    <property type="match status" value="1"/>
</dbReference>
<gene>
    <name evidence="6" type="ORF">DIABBA_LOCUS13304</name>
</gene>
<dbReference type="EMBL" id="OU898284">
    <property type="protein sequence ID" value="CAG9840680.1"/>
    <property type="molecule type" value="Genomic_DNA"/>
</dbReference>
<keyword evidence="5" id="KW-0539">Nucleus</keyword>
<evidence type="ECO:0000313" key="7">
    <source>
        <dbReference type="Proteomes" id="UP001153709"/>
    </source>
</evidence>
<reference evidence="6" key="1">
    <citation type="submission" date="2022-01" db="EMBL/GenBank/DDBJ databases">
        <authorList>
            <person name="King R."/>
        </authorList>
    </citation>
    <scope>NUCLEOTIDE SEQUENCE</scope>
</reference>
<evidence type="ECO:0000256" key="4">
    <source>
        <dbReference type="ARBA" id="ARBA00022833"/>
    </source>
</evidence>
<evidence type="ECO:0000256" key="5">
    <source>
        <dbReference type="ARBA" id="ARBA00023242"/>
    </source>
</evidence>
<name>A0A9N9XID2_DIABA</name>